<protein>
    <submittedName>
        <fullName evidence="1">Uncharacterized protein</fullName>
    </submittedName>
</protein>
<dbReference type="AlphaFoldDB" id="A0A653C6B7"/>
<evidence type="ECO:0000313" key="2">
    <source>
        <dbReference type="Proteomes" id="UP000410492"/>
    </source>
</evidence>
<dbReference type="EMBL" id="CAACVG010007002">
    <property type="protein sequence ID" value="VEN43044.1"/>
    <property type="molecule type" value="Genomic_DNA"/>
</dbReference>
<name>A0A653C6B7_CALMS</name>
<reference evidence="1 2" key="1">
    <citation type="submission" date="2019-01" db="EMBL/GenBank/DDBJ databases">
        <authorList>
            <person name="Sayadi A."/>
        </authorList>
    </citation>
    <scope>NUCLEOTIDE SEQUENCE [LARGE SCALE GENOMIC DNA]</scope>
</reference>
<evidence type="ECO:0000313" key="1">
    <source>
        <dbReference type="EMBL" id="VEN43044.1"/>
    </source>
</evidence>
<gene>
    <name evidence="1" type="ORF">CALMAC_LOCUS6328</name>
</gene>
<sequence>MSRHYNYNKQPGYHKDQNNYGYVTYRPVNPSTASYPSSYGYVNYQPVNNVPVSRTPHNGYGYVNYQPVTPATGSHQYGYVTYMPMNVRVMSIDTLMRAPHLKPDYTADYPYSGNTAFSRGSSNGQFQGSKSMWVPALPVPSRVPKSYRSGITSTTTNAEDKNKVAGIDDKLDFGDS</sequence>
<proteinExistence type="predicted"/>
<dbReference type="OrthoDB" id="6682328at2759"/>
<accession>A0A653C6B7</accession>
<dbReference type="Proteomes" id="UP000410492">
    <property type="component" value="Unassembled WGS sequence"/>
</dbReference>
<organism evidence="1 2">
    <name type="scientific">Callosobruchus maculatus</name>
    <name type="common">Southern cowpea weevil</name>
    <name type="synonym">Pulse bruchid</name>
    <dbReference type="NCBI Taxonomy" id="64391"/>
    <lineage>
        <taxon>Eukaryota</taxon>
        <taxon>Metazoa</taxon>
        <taxon>Ecdysozoa</taxon>
        <taxon>Arthropoda</taxon>
        <taxon>Hexapoda</taxon>
        <taxon>Insecta</taxon>
        <taxon>Pterygota</taxon>
        <taxon>Neoptera</taxon>
        <taxon>Endopterygota</taxon>
        <taxon>Coleoptera</taxon>
        <taxon>Polyphaga</taxon>
        <taxon>Cucujiformia</taxon>
        <taxon>Chrysomeloidea</taxon>
        <taxon>Chrysomelidae</taxon>
        <taxon>Bruchinae</taxon>
        <taxon>Bruchini</taxon>
        <taxon>Callosobruchus</taxon>
    </lineage>
</organism>
<keyword evidence="2" id="KW-1185">Reference proteome</keyword>